<dbReference type="EMBL" id="SBIQ01000058">
    <property type="protein sequence ID" value="KAF7683721.1"/>
    <property type="molecule type" value="Genomic_DNA"/>
</dbReference>
<dbReference type="Pfam" id="PF11838">
    <property type="entry name" value="ERAP1_C"/>
    <property type="match status" value="1"/>
</dbReference>
<reference evidence="11 12" key="1">
    <citation type="submission" date="2019-01" db="EMBL/GenBank/DDBJ databases">
        <title>Genomes sequencing and comparative genomics of infectious freshwater microsporidia, Cucumispora dikerogammari and Thelohania contejeani.</title>
        <authorList>
            <person name="Cormier A."/>
            <person name="Giraud I."/>
            <person name="Wattier R."/>
            <person name="Teixeira M."/>
            <person name="Grandjean F."/>
            <person name="Rigaud T."/>
            <person name="Cordaux R."/>
        </authorList>
    </citation>
    <scope>NUCLEOTIDE SEQUENCE [LARGE SCALE GENOMIC DNA]</scope>
    <source>
        <strain evidence="11">T1</strain>
        <tissue evidence="11">Spores</tissue>
    </source>
</reference>
<dbReference type="InterPro" id="IPR027268">
    <property type="entry name" value="Peptidase_M4/M1_CTD_sf"/>
</dbReference>
<evidence type="ECO:0000313" key="11">
    <source>
        <dbReference type="EMBL" id="KAF7683721.1"/>
    </source>
</evidence>
<feature type="domain" description="Peptidase M1 membrane alanine aminopeptidase" evidence="8">
    <location>
        <begin position="223"/>
        <end position="440"/>
    </location>
</feature>
<evidence type="ECO:0000256" key="3">
    <source>
        <dbReference type="ARBA" id="ARBA00022723"/>
    </source>
</evidence>
<dbReference type="Gene3D" id="2.60.40.1910">
    <property type="match status" value="1"/>
</dbReference>
<evidence type="ECO:0000259" key="8">
    <source>
        <dbReference type="Pfam" id="PF01433"/>
    </source>
</evidence>
<dbReference type="Gene3D" id="1.10.390.10">
    <property type="entry name" value="Neutral Protease Domain 2"/>
    <property type="match status" value="1"/>
</dbReference>
<dbReference type="Gene3D" id="1.25.50.20">
    <property type="match status" value="1"/>
</dbReference>
<keyword evidence="5 7" id="KW-0862">Zinc</keyword>
<dbReference type="PRINTS" id="PR00756">
    <property type="entry name" value="ALADIPTASE"/>
</dbReference>
<dbReference type="InterPro" id="IPR034016">
    <property type="entry name" value="M1_APN-typ"/>
</dbReference>
<evidence type="ECO:0000259" key="10">
    <source>
        <dbReference type="Pfam" id="PF17900"/>
    </source>
</evidence>
<dbReference type="Gene3D" id="2.60.40.1730">
    <property type="entry name" value="tricorn interacting facor f3 domain"/>
    <property type="match status" value="1"/>
</dbReference>
<dbReference type="Pfam" id="PF01433">
    <property type="entry name" value="Peptidase_M1"/>
    <property type="match status" value="1"/>
</dbReference>
<keyword evidence="4 7" id="KW-0378">Hydrolase</keyword>
<keyword evidence="3 7" id="KW-0479">Metal-binding</keyword>
<keyword evidence="7 11" id="KW-0031">Aminopeptidase</keyword>
<feature type="domain" description="Aminopeptidase N-like N-terminal" evidence="10">
    <location>
        <begin position="10"/>
        <end position="189"/>
    </location>
</feature>
<dbReference type="Pfam" id="PF17900">
    <property type="entry name" value="Peptidase_M1_N"/>
    <property type="match status" value="1"/>
</dbReference>
<evidence type="ECO:0000256" key="7">
    <source>
        <dbReference type="RuleBase" id="RU364040"/>
    </source>
</evidence>
<evidence type="ECO:0000256" key="5">
    <source>
        <dbReference type="ARBA" id="ARBA00022833"/>
    </source>
</evidence>
<dbReference type="SUPFAM" id="SSF63737">
    <property type="entry name" value="Leukotriene A4 hydrolase N-terminal domain"/>
    <property type="match status" value="1"/>
</dbReference>
<keyword evidence="12" id="KW-1185">Reference proteome</keyword>
<accession>A0ABQ7I051</accession>
<dbReference type="GO" id="GO:0004177">
    <property type="term" value="F:aminopeptidase activity"/>
    <property type="evidence" value="ECO:0007669"/>
    <property type="project" value="UniProtKB-KW"/>
</dbReference>
<dbReference type="InterPro" id="IPR024571">
    <property type="entry name" value="ERAP1-like_C_dom"/>
</dbReference>
<dbReference type="InterPro" id="IPR042097">
    <property type="entry name" value="Aminopeptidase_N-like_N_sf"/>
</dbReference>
<keyword evidence="6 7" id="KW-0482">Metalloprotease</keyword>
<protein>
    <recommendedName>
        <fullName evidence="7">Aminopeptidase</fullName>
        <ecNumber evidence="7">3.4.11.-</ecNumber>
    </recommendedName>
</protein>
<dbReference type="Proteomes" id="UP001516464">
    <property type="component" value="Unassembled WGS sequence"/>
</dbReference>
<proteinExistence type="inferred from homology"/>
<dbReference type="PANTHER" id="PTHR11533">
    <property type="entry name" value="PROTEASE M1 ZINC METALLOPROTEASE"/>
    <property type="match status" value="1"/>
</dbReference>
<comment type="similarity">
    <text evidence="1 7">Belongs to the peptidase M1 family.</text>
</comment>
<feature type="domain" description="ERAP1-like C-terminal" evidence="9">
    <location>
        <begin position="507"/>
        <end position="804"/>
    </location>
</feature>
<dbReference type="EC" id="3.4.11.-" evidence="7"/>
<evidence type="ECO:0000256" key="6">
    <source>
        <dbReference type="ARBA" id="ARBA00023049"/>
    </source>
</evidence>
<comment type="cofactor">
    <cofactor evidence="7">
        <name>Zn(2+)</name>
        <dbReference type="ChEBI" id="CHEBI:29105"/>
    </cofactor>
    <text evidence="7">Binds 1 zinc ion per subunit.</text>
</comment>
<name>A0ABQ7I051_9MICR</name>
<evidence type="ECO:0000256" key="2">
    <source>
        <dbReference type="ARBA" id="ARBA00022670"/>
    </source>
</evidence>
<dbReference type="InterPro" id="IPR014782">
    <property type="entry name" value="Peptidase_M1_dom"/>
</dbReference>
<dbReference type="CDD" id="cd09601">
    <property type="entry name" value="M1_APN-Q_like"/>
    <property type="match status" value="1"/>
</dbReference>
<comment type="caution">
    <text evidence="11">The sequence shown here is derived from an EMBL/GenBank/DDBJ whole genome shotgun (WGS) entry which is preliminary data.</text>
</comment>
<sequence>MDRLPKNIIPSHYDLYINSNLNTFNYTGVVRIHINIISETNFIFINANKLKINKIQIRINNELLKGKFSMEKDDIVKIVFNKVLKQRCKAILVLQFMGIITKNMNGYYVSKYELNGKIQNIFSTQFEATSARDVFPCFDEPDMKTTFSISLTLPGDLIALSNMSVKSIRKENKKKTVLFNTTPKMSTYLIAFVIGNFEYLEKGSKPKIRVYTPIGLKDMGKLALNVAYECIKVYEKYFDIEYPIDKLDMVAIPEFPVGAMENWGLITYRMSSILYDPNQSSISTIKIVSATVCHELAHQWFGNLVTMKWWNDLWLNEGFATWAAAMAISKIPMIGWDVLTSFINDDIKIGKEYDSLNTTHPIIVEIKNSEDIKQISGGILYSKSSSLIKMLEDYIGEDVFRYGLVKYLKKYKYENTTSLNLWDSLSKVSGKNIRKLMEDWTTKSGFPLITVDSKDNKLILRQRRFMMDNSEREGMWFLPIKINFNGRIKLIEMNEEKIEIEKESEDYKLNEGGSGFYSVLYHDTINILNYNDKNKINIINDSFQLALASLIDISVPLKYISEMENETNYEVLYSILSGLTEINSIYYDRIINFESLILKYTTHRHIDLHFPGENINEIARNNLLLNYSVDNNDSDIISKLSDIFMSNNDYVHSVFKSALYTAAIKQNEEGAFKRVFDIYKKGKVADEKILALKALGSTSDENYFIKIMNETLQDNVLLQDKITLFSSLIDNYKKRDDVIRFVINHFDELISKFNNSTMLVSNLIELTISVISKKDLLDEVKEFLKTIKIDGIDMAINKALEKAEIKIKFKEKKIMHWISA</sequence>
<dbReference type="InterPro" id="IPR050344">
    <property type="entry name" value="Peptidase_M1_aminopeptidases"/>
</dbReference>
<dbReference type="InterPro" id="IPR045357">
    <property type="entry name" value="Aminopeptidase_N-like_N"/>
</dbReference>
<evidence type="ECO:0000256" key="1">
    <source>
        <dbReference type="ARBA" id="ARBA00010136"/>
    </source>
</evidence>
<organism evidence="11 12">
    <name type="scientific">Astathelohania contejeani</name>
    <dbReference type="NCBI Taxonomy" id="164912"/>
    <lineage>
        <taxon>Eukaryota</taxon>
        <taxon>Fungi</taxon>
        <taxon>Fungi incertae sedis</taxon>
        <taxon>Microsporidia</taxon>
        <taxon>Astathelohaniidae</taxon>
        <taxon>Astathelohania</taxon>
    </lineage>
</organism>
<evidence type="ECO:0000313" key="12">
    <source>
        <dbReference type="Proteomes" id="UP001516464"/>
    </source>
</evidence>
<evidence type="ECO:0000256" key="4">
    <source>
        <dbReference type="ARBA" id="ARBA00022801"/>
    </source>
</evidence>
<dbReference type="PANTHER" id="PTHR11533:SF299">
    <property type="entry name" value="AMINOPEPTIDASE"/>
    <property type="match status" value="1"/>
</dbReference>
<dbReference type="SUPFAM" id="SSF55486">
    <property type="entry name" value="Metalloproteases ('zincins'), catalytic domain"/>
    <property type="match status" value="1"/>
</dbReference>
<evidence type="ECO:0000259" key="9">
    <source>
        <dbReference type="Pfam" id="PF11838"/>
    </source>
</evidence>
<keyword evidence="2 7" id="KW-0645">Protease</keyword>
<gene>
    <name evidence="11" type="primary">APM1_0</name>
    <name evidence="11" type="ORF">TCON_1067</name>
</gene>
<dbReference type="InterPro" id="IPR001930">
    <property type="entry name" value="Peptidase_M1"/>
</dbReference>